<accession>A0ABT7PI31</accession>
<proteinExistence type="predicted"/>
<dbReference type="EMBL" id="JASZZN010000007">
    <property type="protein sequence ID" value="MDM4015983.1"/>
    <property type="molecule type" value="Genomic_DNA"/>
</dbReference>
<organism evidence="1 2">
    <name type="scientific">Roseiconus lacunae</name>
    <dbReference type="NCBI Taxonomy" id="2605694"/>
    <lineage>
        <taxon>Bacteria</taxon>
        <taxon>Pseudomonadati</taxon>
        <taxon>Planctomycetota</taxon>
        <taxon>Planctomycetia</taxon>
        <taxon>Pirellulales</taxon>
        <taxon>Pirellulaceae</taxon>
        <taxon>Roseiconus</taxon>
    </lineage>
</organism>
<dbReference type="RefSeq" id="WP_289163585.1">
    <property type="nucleotide sequence ID" value="NZ_JASZZN010000007.1"/>
</dbReference>
<evidence type="ECO:0000313" key="2">
    <source>
        <dbReference type="Proteomes" id="UP001239462"/>
    </source>
</evidence>
<evidence type="ECO:0000313" key="1">
    <source>
        <dbReference type="EMBL" id="MDM4015983.1"/>
    </source>
</evidence>
<comment type="caution">
    <text evidence="1">The sequence shown here is derived from an EMBL/GenBank/DDBJ whole genome shotgun (WGS) entry which is preliminary data.</text>
</comment>
<reference evidence="1 2" key="1">
    <citation type="submission" date="2023-06" db="EMBL/GenBank/DDBJ databases">
        <title>Roseiconus lacunae JC819 isolated from Gulf of Mannar region, Tamil Nadu.</title>
        <authorList>
            <person name="Pk S."/>
            <person name="Ch S."/>
            <person name="Ch V.R."/>
        </authorList>
    </citation>
    <scope>NUCLEOTIDE SEQUENCE [LARGE SCALE GENOMIC DNA]</scope>
    <source>
        <strain evidence="1 2">JC819</strain>
    </source>
</reference>
<keyword evidence="2" id="KW-1185">Reference proteome</keyword>
<sequence length="260" mass="29018">MDKTLKESIDKLHEHVIGLSRSIFRDLIEEGSLDPGLAHELLLSAGQLISLTPDVSRPTWLDSLVDFHGKELRSRFPGSSAADFSRFIVASISDIESPILSPEEVAFDFDRAFDDLRESEQLSESFETLVEKLEQIIALDVIDSRVVQETLERLMALIRRNKHGSLTSILVSLHYGRFALKAFDGVLSANKHLKPIVAAFKEEFGIAEAKVRAAEEKLKVEAVKLLTNEERLRQYLSQHGFDSSDVSGLLTTADAERDAT</sequence>
<protein>
    <submittedName>
        <fullName evidence="1">Uncharacterized protein</fullName>
    </submittedName>
</protein>
<dbReference type="Proteomes" id="UP001239462">
    <property type="component" value="Unassembled WGS sequence"/>
</dbReference>
<gene>
    <name evidence="1" type="ORF">QTN89_11110</name>
</gene>
<name>A0ABT7PI31_9BACT</name>